<organism evidence="2 3">
    <name type="scientific">Didymella heteroderae</name>
    <dbReference type="NCBI Taxonomy" id="1769908"/>
    <lineage>
        <taxon>Eukaryota</taxon>
        <taxon>Fungi</taxon>
        <taxon>Dikarya</taxon>
        <taxon>Ascomycota</taxon>
        <taxon>Pezizomycotina</taxon>
        <taxon>Dothideomycetes</taxon>
        <taxon>Pleosporomycetidae</taxon>
        <taxon>Pleosporales</taxon>
        <taxon>Pleosporineae</taxon>
        <taxon>Didymellaceae</taxon>
        <taxon>Didymella</taxon>
    </lineage>
</organism>
<protein>
    <submittedName>
        <fullName evidence="2">Uncharacterized protein</fullName>
    </submittedName>
</protein>
<dbReference type="OrthoDB" id="3797007at2759"/>
<dbReference type="Proteomes" id="UP000758155">
    <property type="component" value="Unassembled WGS sequence"/>
</dbReference>
<name>A0A9P4WKC0_9PLEO</name>
<gene>
    <name evidence="2" type="ORF">E8E12_003224</name>
</gene>
<feature type="region of interest" description="Disordered" evidence="1">
    <location>
        <begin position="134"/>
        <end position="153"/>
    </location>
</feature>
<accession>A0A9P4WKC0</accession>
<reference evidence="2" key="1">
    <citation type="submission" date="2019-04" db="EMBL/GenBank/DDBJ databases">
        <title>Sequencing of skin fungus with MAO and IRED activity.</title>
        <authorList>
            <person name="Marsaioli A.J."/>
            <person name="Bonatto J.M.C."/>
            <person name="Reis Junior O."/>
        </authorList>
    </citation>
    <scope>NUCLEOTIDE SEQUENCE</scope>
    <source>
        <strain evidence="2">28M1</strain>
    </source>
</reference>
<evidence type="ECO:0000256" key="1">
    <source>
        <dbReference type="SAM" id="MobiDB-lite"/>
    </source>
</evidence>
<evidence type="ECO:0000313" key="3">
    <source>
        <dbReference type="Proteomes" id="UP000758155"/>
    </source>
</evidence>
<comment type="caution">
    <text evidence="2">The sequence shown here is derived from an EMBL/GenBank/DDBJ whole genome shotgun (WGS) entry which is preliminary data.</text>
</comment>
<dbReference type="AlphaFoldDB" id="A0A9P4WKC0"/>
<evidence type="ECO:0000313" key="2">
    <source>
        <dbReference type="EMBL" id="KAF3034785.1"/>
    </source>
</evidence>
<keyword evidence="3" id="KW-1185">Reference proteome</keyword>
<sequence>MMAVHSLTDTSEIHLHDLPPELEVQYSPIDMNGPFEAVTAQESDHQASGNAMNMLDEHQHTLPIDGRLQALYDKYRTSYAFPISTHSAHMQHASDLAASLLQRHYPTSQQYRVETCALGSIAKYGVNFMLKDDHEPDSDTDLPRSTKQKTAQRKKKAMYADPVWHTIDPENLAAFVVRKGTAEVVEGVQTLVWRAHTHLVIILDDLTTFPRWSRENLNHRGDVLSDLSGVLGGLQRGHGMLFFGPRLELYSYDADDANKPVKPRTNPDWRMDMRTSNLAEVDEVLRGFVAQEPVYKDGR</sequence>
<dbReference type="EMBL" id="SWKV01000064">
    <property type="protein sequence ID" value="KAF3034785.1"/>
    <property type="molecule type" value="Genomic_DNA"/>
</dbReference>
<proteinExistence type="predicted"/>